<evidence type="ECO:0000259" key="1">
    <source>
        <dbReference type="Pfam" id="PF14392"/>
    </source>
</evidence>
<dbReference type="OrthoDB" id="1938170at2759"/>
<proteinExistence type="predicted"/>
<gene>
    <name evidence="2" type="ORF">CMV_023998</name>
</gene>
<organism evidence="2 3">
    <name type="scientific">Castanea mollissima</name>
    <name type="common">Chinese chestnut</name>
    <dbReference type="NCBI Taxonomy" id="60419"/>
    <lineage>
        <taxon>Eukaryota</taxon>
        <taxon>Viridiplantae</taxon>
        <taxon>Streptophyta</taxon>
        <taxon>Embryophyta</taxon>
        <taxon>Tracheophyta</taxon>
        <taxon>Spermatophyta</taxon>
        <taxon>Magnoliopsida</taxon>
        <taxon>eudicotyledons</taxon>
        <taxon>Gunneridae</taxon>
        <taxon>Pentapetalae</taxon>
        <taxon>rosids</taxon>
        <taxon>fabids</taxon>
        <taxon>Fagales</taxon>
        <taxon>Fagaceae</taxon>
        <taxon>Castanea</taxon>
    </lineage>
</organism>
<dbReference type="Proteomes" id="UP000737018">
    <property type="component" value="Unassembled WGS sequence"/>
</dbReference>
<dbReference type="InterPro" id="IPR025836">
    <property type="entry name" value="Zn_knuckle_CX2CX4HX4C"/>
</dbReference>
<evidence type="ECO:0000313" key="2">
    <source>
        <dbReference type="EMBL" id="KAF3950216.1"/>
    </source>
</evidence>
<dbReference type="Pfam" id="PF14392">
    <property type="entry name" value="zf-CCHC_4"/>
    <property type="match status" value="1"/>
</dbReference>
<name>A0A8J4VIH4_9ROSI</name>
<comment type="caution">
    <text evidence="2">The sequence shown here is derived from an EMBL/GenBank/DDBJ whole genome shotgun (WGS) entry which is preliminary data.</text>
</comment>
<reference evidence="2" key="1">
    <citation type="submission" date="2020-03" db="EMBL/GenBank/DDBJ databases">
        <title>Castanea mollissima Vanexum genome sequencing.</title>
        <authorList>
            <person name="Staton M."/>
        </authorList>
    </citation>
    <scope>NUCLEOTIDE SEQUENCE</scope>
    <source>
        <tissue evidence="2">Leaf</tissue>
    </source>
</reference>
<feature type="domain" description="Zinc knuckle CX2CX4HX4C" evidence="1">
    <location>
        <begin position="108"/>
        <end position="154"/>
    </location>
</feature>
<sequence>MVSGLRTKETIFVLFVFDNQADVDKSLKSQPWSFDRHLIVMQRYTGDAPVHELAFNKVPFWVQVHDIPTSFLTRKVAENLCKIVGDIQRSNGAVDEDGGSFFRVRVMLDITLPLCRGKVITLPSGEKRWVRFNYERLPCLCYWCGCMNHDDRDYELLVQSNGTLTLDQQQFGPFLRASPYKPSGEDVIYVPGYYEKRASRLQARSRDEGSSHNMVHV</sequence>
<protein>
    <recommendedName>
        <fullName evidence="1">Zinc knuckle CX2CX4HX4C domain-containing protein</fullName>
    </recommendedName>
</protein>
<accession>A0A8J4VIH4</accession>
<dbReference type="AlphaFoldDB" id="A0A8J4VIH4"/>
<keyword evidence="3" id="KW-1185">Reference proteome</keyword>
<dbReference type="PANTHER" id="PTHR31286">
    <property type="entry name" value="GLYCINE-RICH CELL WALL STRUCTURAL PROTEIN 1.8-LIKE"/>
    <property type="match status" value="1"/>
</dbReference>
<evidence type="ECO:0000313" key="3">
    <source>
        <dbReference type="Proteomes" id="UP000737018"/>
    </source>
</evidence>
<dbReference type="EMBL" id="JRKL02005605">
    <property type="protein sequence ID" value="KAF3950216.1"/>
    <property type="molecule type" value="Genomic_DNA"/>
</dbReference>
<dbReference type="PANTHER" id="PTHR31286:SF167">
    <property type="entry name" value="OS09G0268800 PROTEIN"/>
    <property type="match status" value="1"/>
</dbReference>
<dbReference type="InterPro" id="IPR040256">
    <property type="entry name" value="At4g02000-like"/>
</dbReference>